<dbReference type="Proteomes" id="UP000004756">
    <property type="component" value="Unassembled WGS sequence"/>
</dbReference>
<protein>
    <submittedName>
        <fullName evidence="1">Uncharacterized protein</fullName>
    </submittedName>
</protein>
<evidence type="ECO:0000313" key="2">
    <source>
        <dbReference type="Proteomes" id="UP000004756"/>
    </source>
</evidence>
<proteinExistence type="predicted"/>
<organism evidence="1 2">
    <name type="scientific">[Clostridium] asparagiforme DSM 15981</name>
    <dbReference type="NCBI Taxonomy" id="518636"/>
    <lineage>
        <taxon>Bacteria</taxon>
        <taxon>Bacillati</taxon>
        <taxon>Bacillota</taxon>
        <taxon>Clostridia</taxon>
        <taxon>Lachnospirales</taxon>
        <taxon>Lachnospiraceae</taxon>
        <taxon>Enterocloster</taxon>
    </lineage>
</organism>
<sequence>MMEMDGQNQSFEVRALELHSQYAWDYNWIINTMDFMKNLDFNTLVLHRNDFIDLIIYPGKYFGYEEKAGDTIFETYSHIFRKLYRYTPTRRSGPYQRRAFLKRVLEQAKRRGIDVYIENKELYFPDILLEFYPNLVHDGHICATDPFWLEFLQVKYRDFFWEFPEVAGIITAPATGESRISIKSNRCQCERCRCARKEDWFDNVLRAMYAPIHEAGKTLVVRDFVFDPQAHGEIAGVMERLPEDVVISLKNTPHDYYPTFPDNSRIGNVGNHRQWIEYDAMGQYFGWGVAMADLTGDYRKRMRYAREKGATGVVIRTDWESLDGHTAFGTPNRINLYAGAMLAADPGVSDRDIYLRFLRSENWLKDGLTPEETGEAARWFGRLMGRTWEATRRMLYVQGCVFSDSSLMPVSFAHAFWLAEEKNSLKAWDPSKADALAPDREHLEAALAEKKEAVERVTALCALSGEPPAGIRPEKAGELARRFGIHCEYAEMYAAAVSALMLTRYVRETEEDRNSEYYRAICWKRRQAVEALADWEIRLRRMAVETDYTPHTVYTLMDGDRMRCLYRDLREEETDEIG</sequence>
<dbReference type="InterPro" id="IPR017853">
    <property type="entry name" value="GH"/>
</dbReference>
<keyword evidence="2" id="KW-1185">Reference proteome</keyword>
<dbReference type="AlphaFoldDB" id="C0DBS9"/>
<reference evidence="1 2" key="1">
    <citation type="submission" date="2009-01" db="EMBL/GenBank/DDBJ databases">
        <authorList>
            <person name="Fulton L."/>
            <person name="Clifton S."/>
            <person name="Fulton B."/>
            <person name="Xu J."/>
            <person name="Minx P."/>
            <person name="Pepin K.H."/>
            <person name="Johnson M."/>
            <person name="Bhonagiri V."/>
            <person name="Nash W.E."/>
            <person name="Mardis E.R."/>
            <person name="Wilson R.K."/>
        </authorList>
    </citation>
    <scope>NUCLEOTIDE SEQUENCE [LARGE SCALE GENOMIC DNA]</scope>
    <source>
        <strain evidence="1 2">DSM 15981</strain>
    </source>
</reference>
<comment type="caution">
    <text evidence="1">The sequence shown here is derived from an EMBL/GenBank/DDBJ whole genome shotgun (WGS) entry which is preliminary data.</text>
</comment>
<dbReference type="Gene3D" id="3.20.20.80">
    <property type="entry name" value="Glycosidases"/>
    <property type="match status" value="1"/>
</dbReference>
<name>C0DBS9_9FIRM</name>
<dbReference type="HOGENOM" id="CLU_035028_0_0_9"/>
<reference evidence="1 2" key="2">
    <citation type="submission" date="2009-02" db="EMBL/GenBank/DDBJ databases">
        <title>Draft genome sequence of Clostridium asparagiforme (DSM 15981).</title>
        <authorList>
            <person name="Sudarsanam P."/>
            <person name="Ley R."/>
            <person name="Guruge J."/>
            <person name="Turnbaugh P.J."/>
            <person name="Mahowald M."/>
            <person name="Liep D."/>
            <person name="Gordon J."/>
        </authorList>
    </citation>
    <scope>NUCLEOTIDE SEQUENCE [LARGE SCALE GENOMIC DNA]</scope>
    <source>
        <strain evidence="1 2">DSM 15981</strain>
    </source>
</reference>
<gene>
    <name evidence="1" type="ORF">CLOSTASPAR_06736</name>
</gene>
<dbReference type="SUPFAM" id="SSF51445">
    <property type="entry name" value="(Trans)glycosidases"/>
    <property type="match status" value="1"/>
</dbReference>
<evidence type="ECO:0000313" key="1">
    <source>
        <dbReference type="EMBL" id="EEG51214.1"/>
    </source>
</evidence>
<dbReference type="EMBL" id="ACCJ01000556">
    <property type="protein sequence ID" value="EEG51214.1"/>
    <property type="molecule type" value="Genomic_DNA"/>
</dbReference>
<accession>C0DBS9</accession>